<feature type="compositionally biased region" description="Low complexity" evidence="1">
    <location>
        <begin position="372"/>
        <end position="382"/>
    </location>
</feature>
<keyword evidence="2" id="KW-0378">Hydrolase</keyword>
<sequence length="553" mass="59177">MSELIELMETQRAASHSGGAEPSSCQTQPGTFQDLAPPCTIRSSEASSGAGRKTAWGKEECRWRRGGVGVLANPLAVPHTGVVIANGHKTTGGFSTRPFVRSVQRQSLSSRSSVTSPLATNENGIKPSWSLSAKLQMRSNSPSRFSLDSFSSSTLERIGEATDDKVSTSCFGSYSKYEHKTSGKAPLAVMEGVMREENLNRSNTSLEDTFCKHSSQIEKRMSKMDSEDNNNRITSVDQSLSGRSLSTRESKHRSKPGPSNYKSDNGKRNPTKIVNEQDKSSKKRQISCSTQGSPASQASSSPSVKSSAKASGSKDKAESSKVGSLKPASSMSHSKKEHTQHQEGSHLSSGQQKQKHPSKLKSSSTLPVVTKTSSLGSTSSSGRNKMMEKSQSKESSLVSPHLEKPGGVSASKASSSARASVIKSSDSSRIERRPVRSSSSSSSVTSLRSPSVSSKTDLRRNSKSEDKGLSFFKSALRQKETRRSADFGKTSILSKKSTDGISKSTTKNGMDVSDGTWTTLLAVISSLPDDDLPDTLWGTENLQKIGVAMASIN</sequence>
<proteinExistence type="predicted"/>
<dbReference type="AlphaFoldDB" id="A0A8X7WUA5"/>
<feature type="non-terminal residue" evidence="2">
    <location>
        <position position="553"/>
    </location>
</feature>
<feature type="region of interest" description="Disordered" evidence="1">
    <location>
        <begin position="216"/>
        <end position="465"/>
    </location>
</feature>
<accession>A0A8X7WUA5</accession>
<feature type="non-terminal residue" evidence="2">
    <location>
        <position position="1"/>
    </location>
</feature>
<reference evidence="2 3" key="1">
    <citation type="journal article" date="2021" name="Cell">
        <title>Tracing the genetic footprints of vertebrate landing in non-teleost ray-finned fishes.</title>
        <authorList>
            <person name="Bi X."/>
            <person name="Wang K."/>
            <person name="Yang L."/>
            <person name="Pan H."/>
            <person name="Jiang H."/>
            <person name="Wei Q."/>
            <person name="Fang M."/>
            <person name="Yu H."/>
            <person name="Zhu C."/>
            <person name="Cai Y."/>
            <person name="He Y."/>
            <person name="Gan X."/>
            <person name="Zeng H."/>
            <person name="Yu D."/>
            <person name="Zhu Y."/>
            <person name="Jiang H."/>
            <person name="Qiu Q."/>
            <person name="Yang H."/>
            <person name="Zhang Y.E."/>
            <person name="Wang W."/>
            <person name="Zhu M."/>
            <person name="He S."/>
            <person name="Zhang G."/>
        </authorList>
    </citation>
    <scope>NUCLEOTIDE SEQUENCE [LARGE SCALE GENOMIC DNA]</scope>
    <source>
        <strain evidence="2">Bchr_013</strain>
    </source>
</reference>
<feature type="compositionally biased region" description="Low complexity" evidence="1">
    <location>
        <begin position="436"/>
        <end position="454"/>
    </location>
</feature>
<feature type="compositionally biased region" description="Low complexity" evidence="1">
    <location>
        <begin position="293"/>
        <end position="311"/>
    </location>
</feature>
<evidence type="ECO:0000313" key="3">
    <source>
        <dbReference type="Proteomes" id="UP000886611"/>
    </source>
</evidence>
<dbReference type="EMBL" id="JAATIS010009265">
    <property type="protein sequence ID" value="KAG2455709.1"/>
    <property type="molecule type" value="Genomic_DNA"/>
</dbReference>
<organism evidence="2 3">
    <name type="scientific">Polypterus senegalus</name>
    <name type="common">Senegal bichir</name>
    <dbReference type="NCBI Taxonomy" id="55291"/>
    <lineage>
        <taxon>Eukaryota</taxon>
        <taxon>Metazoa</taxon>
        <taxon>Chordata</taxon>
        <taxon>Craniata</taxon>
        <taxon>Vertebrata</taxon>
        <taxon>Euteleostomi</taxon>
        <taxon>Actinopterygii</taxon>
        <taxon>Polypteriformes</taxon>
        <taxon>Polypteridae</taxon>
        <taxon>Polypterus</taxon>
    </lineage>
</organism>
<comment type="caution">
    <text evidence="2">The sequence shown here is derived from an EMBL/GenBank/DDBJ whole genome shotgun (WGS) entry which is preliminary data.</text>
</comment>
<feature type="compositionally biased region" description="Basic and acidic residues" evidence="1">
    <location>
        <begin position="216"/>
        <end position="230"/>
    </location>
</feature>
<protein>
    <submittedName>
        <fullName evidence="2">UBP31 hydrolase</fullName>
    </submittedName>
</protein>
<keyword evidence="3" id="KW-1185">Reference proteome</keyword>
<evidence type="ECO:0000256" key="1">
    <source>
        <dbReference type="SAM" id="MobiDB-lite"/>
    </source>
</evidence>
<name>A0A8X7WUA5_POLSE</name>
<dbReference type="GO" id="GO:0016787">
    <property type="term" value="F:hydrolase activity"/>
    <property type="evidence" value="ECO:0007669"/>
    <property type="project" value="UniProtKB-KW"/>
</dbReference>
<feature type="compositionally biased region" description="Low complexity" evidence="1">
    <location>
        <begin position="408"/>
        <end position="425"/>
    </location>
</feature>
<feature type="region of interest" description="Disordered" evidence="1">
    <location>
        <begin position="9"/>
        <end position="57"/>
    </location>
</feature>
<gene>
    <name evidence="2" type="primary">Usp31_1</name>
    <name evidence="2" type="ORF">GTO96_0007776</name>
</gene>
<feature type="compositionally biased region" description="Polar residues" evidence="1">
    <location>
        <begin position="360"/>
        <end position="371"/>
    </location>
</feature>
<feature type="compositionally biased region" description="Basic and acidic residues" evidence="1">
    <location>
        <begin position="456"/>
        <end position="465"/>
    </location>
</feature>
<evidence type="ECO:0000313" key="2">
    <source>
        <dbReference type="EMBL" id="KAG2455709.1"/>
    </source>
</evidence>
<feature type="region of interest" description="Disordered" evidence="1">
    <location>
        <begin position="481"/>
        <end position="509"/>
    </location>
</feature>
<feature type="compositionally biased region" description="Polar residues" evidence="1">
    <location>
        <begin position="231"/>
        <end position="247"/>
    </location>
</feature>
<dbReference type="Proteomes" id="UP000886611">
    <property type="component" value="Unassembled WGS sequence"/>
</dbReference>
<feature type="compositionally biased region" description="Polar residues" evidence="1">
    <location>
        <begin position="491"/>
        <end position="508"/>
    </location>
</feature>